<dbReference type="eggNOG" id="COG0143">
    <property type="taxonomic scope" value="Bacteria"/>
</dbReference>
<dbReference type="NCBIfam" id="TIGR00398">
    <property type="entry name" value="metG"/>
    <property type="match status" value="1"/>
</dbReference>
<evidence type="ECO:0000259" key="13">
    <source>
        <dbReference type="PROSITE" id="PS50886"/>
    </source>
</evidence>
<comment type="similarity">
    <text evidence="12">Belongs to the class-I aminoacyl-tRNA synthetase family. MetG type 2B subfamily.</text>
</comment>
<keyword evidence="5 12" id="KW-0436">Ligase</keyword>
<evidence type="ECO:0000256" key="6">
    <source>
        <dbReference type="ARBA" id="ARBA00022741"/>
    </source>
</evidence>
<dbReference type="InterPro" id="IPR013155">
    <property type="entry name" value="M/V/L/I-tRNA-synth_anticd-bd"/>
</dbReference>
<dbReference type="GO" id="GO:0006431">
    <property type="term" value="P:methionyl-tRNA aminoacylation"/>
    <property type="evidence" value="ECO:0007669"/>
    <property type="project" value="UniProtKB-UniRule"/>
</dbReference>
<dbReference type="SUPFAM" id="SSF50249">
    <property type="entry name" value="Nucleic acid-binding proteins"/>
    <property type="match status" value="1"/>
</dbReference>
<dbReference type="PRINTS" id="PR01041">
    <property type="entry name" value="TRNASYNTHMET"/>
</dbReference>
<dbReference type="eggNOG" id="COG0073">
    <property type="taxonomic scope" value="Bacteria"/>
</dbReference>
<evidence type="ECO:0000256" key="9">
    <source>
        <dbReference type="ARBA" id="ARBA00022917"/>
    </source>
</evidence>
<dbReference type="NCBIfam" id="NF008900">
    <property type="entry name" value="PRK12267.1"/>
    <property type="match status" value="1"/>
</dbReference>
<dbReference type="Gene3D" id="3.40.50.620">
    <property type="entry name" value="HUPs"/>
    <property type="match status" value="1"/>
</dbReference>
<dbReference type="Pfam" id="PF01588">
    <property type="entry name" value="tRNA_bind"/>
    <property type="match status" value="1"/>
</dbReference>
<dbReference type="PROSITE" id="PS00178">
    <property type="entry name" value="AA_TRNA_LIGASE_I"/>
    <property type="match status" value="1"/>
</dbReference>
<dbReference type="Proteomes" id="UP000002072">
    <property type="component" value="Chromosome"/>
</dbReference>
<dbReference type="RefSeq" id="WP_012859002.1">
    <property type="nucleotide sequence ID" value="NC_013515.1"/>
</dbReference>
<proteinExistence type="inferred from homology"/>
<evidence type="ECO:0000256" key="1">
    <source>
        <dbReference type="ARBA" id="ARBA00003314"/>
    </source>
</evidence>
<dbReference type="SUPFAM" id="SSF52374">
    <property type="entry name" value="Nucleotidylyl transferase"/>
    <property type="match status" value="1"/>
</dbReference>
<dbReference type="FunFam" id="2.170.220.10:FF:000002">
    <property type="entry name" value="Methionine--tRNA ligase"/>
    <property type="match status" value="1"/>
</dbReference>
<dbReference type="Gene3D" id="2.40.50.140">
    <property type="entry name" value="Nucleic acid-binding proteins"/>
    <property type="match status" value="1"/>
</dbReference>
<dbReference type="InterPro" id="IPR023457">
    <property type="entry name" value="Met-tRNA_synth_2"/>
</dbReference>
<dbReference type="Gene3D" id="1.10.730.10">
    <property type="entry name" value="Isoleucyl-tRNA Synthetase, Domain 1"/>
    <property type="match status" value="1"/>
</dbReference>
<evidence type="ECO:0000256" key="4">
    <source>
        <dbReference type="ARBA" id="ARBA00022555"/>
    </source>
</evidence>
<comment type="function">
    <text evidence="1 12">Is required not only for elongation of protein synthesis but also for the initiation of all mRNA translation through initiator tRNA(fMet) aminoacylation.</text>
</comment>
<dbReference type="PROSITE" id="PS50886">
    <property type="entry name" value="TRBD"/>
    <property type="match status" value="1"/>
</dbReference>
<dbReference type="GO" id="GO:0004825">
    <property type="term" value="F:methionine-tRNA ligase activity"/>
    <property type="evidence" value="ECO:0007669"/>
    <property type="project" value="UniProtKB-UniRule"/>
</dbReference>
<evidence type="ECO:0000256" key="2">
    <source>
        <dbReference type="ARBA" id="ARBA00004496"/>
    </source>
</evidence>
<keyword evidence="3 12" id="KW-0963">Cytoplasm</keyword>
<evidence type="ECO:0000313" key="15">
    <source>
        <dbReference type="Proteomes" id="UP000002072"/>
    </source>
</evidence>
<keyword evidence="9 12" id="KW-0648">Protein biosynthesis</keyword>
<dbReference type="InterPro" id="IPR001412">
    <property type="entry name" value="aa-tRNA-synth_I_CS"/>
</dbReference>
<dbReference type="GeneID" id="29673607"/>
<dbReference type="InterPro" id="IPR015413">
    <property type="entry name" value="Methionyl/Leucyl_tRNA_Synth"/>
</dbReference>
<dbReference type="Gene3D" id="2.170.220.10">
    <property type="match status" value="1"/>
</dbReference>
<dbReference type="Pfam" id="PF09334">
    <property type="entry name" value="tRNA-synt_1g"/>
    <property type="match status" value="2"/>
</dbReference>
<organism evidence="14 15">
    <name type="scientific">Streptobacillus moniliformis (strain ATCC 14647 / DSM 12112 / NCTC 10651 / 9901)</name>
    <dbReference type="NCBI Taxonomy" id="519441"/>
    <lineage>
        <taxon>Bacteria</taxon>
        <taxon>Fusobacteriati</taxon>
        <taxon>Fusobacteriota</taxon>
        <taxon>Fusobacteriia</taxon>
        <taxon>Fusobacteriales</taxon>
        <taxon>Leptotrichiaceae</taxon>
        <taxon>Streptobacillus</taxon>
    </lineage>
</organism>
<dbReference type="SUPFAM" id="SSF47323">
    <property type="entry name" value="Anticodon-binding domain of a subclass of class I aminoacyl-tRNA synthetases"/>
    <property type="match status" value="1"/>
</dbReference>
<evidence type="ECO:0000256" key="10">
    <source>
        <dbReference type="ARBA" id="ARBA00023146"/>
    </source>
</evidence>
<comment type="catalytic activity">
    <reaction evidence="11 12">
        <text>tRNA(Met) + L-methionine + ATP = L-methionyl-tRNA(Met) + AMP + diphosphate</text>
        <dbReference type="Rhea" id="RHEA:13481"/>
        <dbReference type="Rhea" id="RHEA-COMP:9667"/>
        <dbReference type="Rhea" id="RHEA-COMP:9698"/>
        <dbReference type="ChEBI" id="CHEBI:30616"/>
        <dbReference type="ChEBI" id="CHEBI:33019"/>
        <dbReference type="ChEBI" id="CHEBI:57844"/>
        <dbReference type="ChEBI" id="CHEBI:78442"/>
        <dbReference type="ChEBI" id="CHEBI:78530"/>
        <dbReference type="ChEBI" id="CHEBI:456215"/>
        <dbReference type="EC" id="6.1.1.10"/>
    </reaction>
</comment>
<keyword evidence="15" id="KW-1185">Reference proteome</keyword>
<dbReference type="Pfam" id="PF08264">
    <property type="entry name" value="Anticodon_1"/>
    <property type="match status" value="1"/>
</dbReference>
<dbReference type="InterPro" id="IPR041872">
    <property type="entry name" value="Anticodon_Met"/>
</dbReference>
<gene>
    <name evidence="12" type="primary">metG</name>
    <name evidence="14" type="ordered locus">Smon_0988</name>
</gene>
<dbReference type="STRING" id="519441.Smon_0988"/>
<keyword evidence="4 12" id="KW-0820">tRNA-binding</keyword>
<dbReference type="OrthoDB" id="9810191at2"/>
<evidence type="ECO:0000256" key="8">
    <source>
        <dbReference type="ARBA" id="ARBA00022884"/>
    </source>
</evidence>
<keyword evidence="7 12" id="KW-0067">ATP-binding</keyword>
<dbReference type="PANTHER" id="PTHR43326">
    <property type="entry name" value="METHIONYL-TRNA SYNTHETASE"/>
    <property type="match status" value="1"/>
</dbReference>
<dbReference type="KEGG" id="smf:Smon_0988"/>
<evidence type="ECO:0000256" key="3">
    <source>
        <dbReference type="ARBA" id="ARBA00022490"/>
    </source>
</evidence>
<dbReference type="HOGENOM" id="CLU_009710_9_4_0"/>
<evidence type="ECO:0000256" key="7">
    <source>
        <dbReference type="ARBA" id="ARBA00022840"/>
    </source>
</evidence>
<dbReference type="InterPro" id="IPR009080">
    <property type="entry name" value="tRNAsynth_Ia_anticodon-bd"/>
</dbReference>
<keyword evidence="6 12" id="KW-0547">Nucleotide-binding</keyword>
<dbReference type="GO" id="GO:0000049">
    <property type="term" value="F:tRNA binding"/>
    <property type="evidence" value="ECO:0007669"/>
    <property type="project" value="UniProtKB-UniRule"/>
</dbReference>
<evidence type="ECO:0000256" key="12">
    <source>
        <dbReference type="HAMAP-Rule" id="MF_01228"/>
    </source>
</evidence>
<comment type="caution">
    <text evidence="12">Lacks conserved residue(s) required for the propagation of feature annotation.</text>
</comment>
<dbReference type="CDD" id="cd00814">
    <property type="entry name" value="MetRS_core"/>
    <property type="match status" value="1"/>
</dbReference>
<dbReference type="InterPro" id="IPR033911">
    <property type="entry name" value="MetRS_core"/>
</dbReference>
<feature type="short sequence motif" description="'KMSKS' region" evidence="12">
    <location>
        <begin position="292"/>
        <end position="296"/>
    </location>
</feature>
<dbReference type="FunFam" id="1.10.730.10:FF:000026">
    <property type="entry name" value="Methionine--tRNA ligase"/>
    <property type="match status" value="1"/>
</dbReference>
<comment type="subunit">
    <text evidence="12">Homodimer.</text>
</comment>
<dbReference type="GO" id="GO:0005524">
    <property type="term" value="F:ATP binding"/>
    <property type="evidence" value="ECO:0007669"/>
    <property type="project" value="UniProtKB-UniRule"/>
</dbReference>
<dbReference type="HAMAP" id="MF_01228">
    <property type="entry name" value="Met_tRNA_synth_type2"/>
    <property type="match status" value="1"/>
</dbReference>
<accession>D1AYS7</accession>
<dbReference type="InterPro" id="IPR014758">
    <property type="entry name" value="Met-tRNA_synth"/>
</dbReference>
<reference evidence="14 15" key="1">
    <citation type="journal article" date="2009" name="Stand. Genomic Sci.">
        <title>Complete genome sequence of Streptobacillus moniliformis type strain (9901T).</title>
        <authorList>
            <person name="Nolan M."/>
            <person name="Gronow S."/>
            <person name="Lapidus A."/>
            <person name="Ivanova N."/>
            <person name="Copeland A."/>
            <person name="Lucas S."/>
            <person name="Del Rio T.G."/>
            <person name="Chen F."/>
            <person name="Tice H."/>
            <person name="Pitluck S."/>
            <person name="Cheng J.F."/>
            <person name="Sims D."/>
            <person name="Meincke L."/>
            <person name="Bruce D."/>
            <person name="Goodwin L."/>
            <person name="Brettin T."/>
            <person name="Han C."/>
            <person name="Detter J.C."/>
            <person name="Ovchinikova G."/>
            <person name="Pati A."/>
            <person name="Mavromatis K."/>
            <person name="Mikhailova N."/>
            <person name="Chen A."/>
            <person name="Palaniappan K."/>
            <person name="Land M."/>
            <person name="Hauser L."/>
            <person name="Chang Y.J."/>
            <person name="Jeffries C.D."/>
            <person name="Rohde M."/>
            <person name="Sproer C."/>
            <person name="Goker M."/>
            <person name="Bristow J."/>
            <person name="Eisen J.A."/>
            <person name="Markowitz V."/>
            <person name="Hugenholtz P."/>
            <person name="Kyrpides N.C."/>
            <person name="Klenk H.P."/>
            <person name="Chain P."/>
        </authorList>
    </citation>
    <scope>NUCLEOTIDE SEQUENCE [LARGE SCALE GENOMIC DNA]</scope>
    <source>
        <strain evidence="15">ATCC 14647 / DSM 12112 / NCTC 10651 / 9901</strain>
    </source>
</reference>
<dbReference type="CDD" id="cd07957">
    <property type="entry name" value="Anticodon_Ia_Met"/>
    <property type="match status" value="1"/>
</dbReference>
<dbReference type="InterPro" id="IPR012340">
    <property type="entry name" value="NA-bd_OB-fold"/>
</dbReference>
<evidence type="ECO:0000256" key="11">
    <source>
        <dbReference type="ARBA" id="ARBA00047364"/>
    </source>
</evidence>
<sequence length="624" mass="72327">MNNFYITTPIYYPNAKPHIGTAYTTIICDVVARYNNLKGKNVRLITGIDEHGQKIQESAEKNNVTPQQWVDKMKEDFINLWDILNIDYSEFVRTTSDKHKFTVGDIIRKVYENGDIYSGEYIGKYSVSEETFVTESQLVDGLYMGKPVIDMKEKSFFFKLSKYEDKLLKFYEEHPNFIRPNNRKNEVISFIKQGLQDLSISRTTFNWGIPLELEKGHIVYVWFDALNSYLTAAGYNSEIFDIYWNNSEVVHMVGKDILRFHAIIWPAMLMAAGIKLPDVLAVHGWWTKDGQKMSKSLGNVVDPIDEVNKYGLDQFRYFLLREATFGQDADYSNMAVIQRINSDLANDLGNLLNRVIGMQNKYFDSIVYGINELNDLDNEIINLWSETLKNIDIYYSEYNFSEMLKCIWKFISRLNKYIDESEPWTLYKNNDMGRLKTVLYNLIDGIYKIAVLISPVMPDSSKKILNQLALEEKELSLENIKEWGMYPENNKLNKAEVLFPRIELPKSEFEENLIINNPINIEHFNEVDIRVVEIKKVERVVENNSLLRFIVDTGTELRQIVSAVARYYKNEQSLVGKKVMAVLNLKPVEIRGILSQGMLLTTAEKKKVSLVEIDPLVKVSTSIK</sequence>
<feature type="domain" description="TRNA-binding" evidence="13">
    <location>
        <begin position="523"/>
        <end position="624"/>
    </location>
</feature>
<dbReference type="EC" id="6.1.1.10" evidence="12"/>
<dbReference type="AlphaFoldDB" id="D1AYS7"/>
<evidence type="ECO:0000256" key="5">
    <source>
        <dbReference type="ARBA" id="ARBA00022598"/>
    </source>
</evidence>
<dbReference type="EMBL" id="CP001779">
    <property type="protein sequence ID" value="ACZ01453.1"/>
    <property type="molecule type" value="Genomic_DNA"/>
</dbReference>
<protein>
    <recommendedName>
        <fullName evidence="12">Methionine--tRNA ligase</fullName>
        <ecNumber evidence="12">6.1.1.10</ecNumber>
    </recommendedName>
    <alternativeName>
        <fullName evidence="12">Methionyl-tRNA synthetase</fullName>
        <shortName evidence="12">MetRS</shortName>
    </alternativeName>
</protein>
<keyword evidence="8 12" id="KW-0694">RNA-binding</keyword>
<keyword evidence="10 12" id="KW-0030">Aminoacyl-tRNA synthetase</keyword>
<dbReference type="GO" id="GO:0005737">
    <property type="term" value="C:cytoplasm"/>
    <property type="evidence" value="ECO:0007669"/>
    <property type="project" value="UniProtKB-SubCell"/>
</dbReference>
<comment type="subcellular location">
    <subcellularLocation>
        <location evidence="2 12">Cytoplasm</location>
    </subcellularLocation>
</comment>
<dbReference type="InterPro" id="IPR002547">
    <property type="entry name" value="tRNA-bd_dom"/>
</dbReference>
<name>D1AYS7_STRM9</name>
<dbReference type="PANTHER" id="PTHR43326:SF1">
    <property type="entry name" value="METHIONINE--TRNA LIGASE, MITOCHONDRIAL"/>
    <property type="match status" value="1"/>
</dbReference>
<evidence type="ECO:0000313" key="14">
    <source>
        <dbReference type="EMBL" id="ACZ01453.1"/>
    </source>
</evidence>
<dbReference type="InterPro" id="IPR014729">
    <property type="entry name" value="Rossmann-like_a/b/a_fold"/>
</dbReference>